<accession>A0AAE0G0N7</accession>
<organism evidence="2 3">
    <name type="scientific">Cymbomonas tetramitiformis</name>
    <dbReference type="NCBI Taxonomy" id="36881"/>
    <lineage>
        <taxon>Eukaryota</taxon>
        <taxon>Viridiplantae</taxon>
        <taxon>Chlorophyta</taxon>
        <taxon>Pyramimonadophyceae</taxon>
        <taxon>Pyramimonadales</taxon>
        <taxon>Pyramimonadaceae</taxon>
        <taxon>Cymbomonas</taxon>
    </lineage>
</organism>
<feature type="compositionally biased region" description="Low complexity" evidence="1">
    <location>
        <begin position="254"/>
        <end position="266"/>
    </location>
</feature>
<protein>
    <submittedName>
        <fullName evidence="2">Uncharacterized protein</fullName>
    </submittedName>
</protein>
<proteinExistence type="predicted"/>
<reference evidence="2 3" key="1">
    <citation type="journal article" date="2015" name="Genome Biol. Evol.">
        <title>Comparative Genomics of a Bacterivorous Green Alga Reveals Evolutionary Causalities and Consequences of Phago-Mixotrophic Mode of Nutrition.</title>
        <authorList>
            <person name="Burns J.A."/>
            <person name="Paasch A."/>
            <person name="Narechania A."/>
            <person name="Kim E."/>
        </authorList>
    </citation>
    <scope>NUCLEOTIDE SEQUENCE [LARGE SCALE GENOMIC DNA]</scope>
    <source>
        <strain evidence="2 3">PLY_AMNH</strain>
    </source>
</reference>
<dbReference type="AlphaFoldDB" id="A0AAE0G0N7"/>
<feature type="compositionally biased region" description="Polar residues" evidence="1">
    <location>
        <begin position="143"/>
        <end position="155"/>
    </location>
</feature>
<feature type="compositionally biased region" description="Polar residues" evidence="1">
    <location>
        <begin position="118"/>
        <end position="134"/>
    </location>
</feature>
<dbReference type="Proteomes" id="UP001190700">
    <property type="component" value="Unassembled WGS sequence"/>
</dbReference>
<feature type="region of interest" description="Disordered" evidence="1">
    <location>
        <begin position="118"/>
        <end position="161"/>
    </location>
</feature>
<feature type="region of interest" description="Disordered" evidence="1">
    <location>
        <begin position="254"/>
        <end position="273"/>
    </location>
</feature>
<sequence length="410" mass="45671">MCAARCTQLLSELRKVAQMKHEFRRQRTSKLELCEELMPTRRPSLMQRSLSQASVRSHLLPEDDTWAETKDLDEMEDYVEAELELAMHHDIHPGNDLSRPLHDTRATGALRRNITVYPTKSRIMSNQDPASSPSRVPEKPKQTKQLANQRESFATQKAKRASAFAQRPQHDLWMHLLPPHILTTSETLLPTNCKSIGVAVIPGEEPILAAPMMSMLNAANSADDRGQADVLKQNRPPTLFTGIAKEDFHDALRASPPAQAPSASSSPVPPLPAPARTVAIQSAGTPFPTMEAQHLTRGHVSSDLRDQGYPGTADDMVYQMPLRVIRPARSDAANFSSMMGVDAAESERHVYETRRNEAEHLCKKRWHAHKEFQDTVVGQVADSPLPKCHSEQFCTREGAPLLWPSPCATE</sequence>
<name>A0AAE0G0N7_9CHLO</name>
<dbReference type="EMBL" id="LGRX02011186">
    <property type="protein sequence ID" value="KAK3269168.1"/>
    <property type="molecule type" value="Genomic_DNA"/>
</dbReference>
<comment type="caution">
    <text evidence="2">The sequence shown here is derived from an EMBL/GenBank/DDBJ whole genome shotgun (WGS) entry which is preliminary data.</text>
</comment>
<evidence type="ECO:0000313" key="2">
    <source>
        <dbReference type="EMBL" id="KAK3269168.1"/>
    </source>
</evidence>
<keyword evidence="3" id="KW-1185">Reference proteome</keyword>
<gene>
    <name evidence="2" type="ORF">CYMTET_22373</name>
</gene>
<evidence type="ECO:0000313" key="3">
    <source>
        <dbReference type="Proteomes" id="UP001190700"/>
    </source>
</evidence>
<evidence type="ECO:0000256" key="1">
    <source>
        <dbReference type="SAM" id="MobiDB-lite"/>
    </source>
</evidence>